<evidence type="ECO:0000256" key="1">
    <source>
        <dbReference type="SAM" id="MobiDB-lite"/>
    </source>
</evidence>
<proteinExistence type="predicted"/>
<keyword evidence="3" id="KW-1185">Reference proteome</keyword>
<feature type="non-terminal residue" evidence="2">
    <location>
        <position position="262"/>
    </location>
</feature>
<feature type="compositionally biased region" description="Polar residues" evidence="1">
    <location>
        <begin position="167"/>
        <end position="181"/>
    </location>
</feature>
<evidence type="ECO:0000313" key="3">
    <source>
        <dbReference type="Proteomes" id="UP000749646"/>
    </source>
</evidence>
<accession>A0A9P6LWT9</accession>
<dbReference type="Proteomes" id="UP000749646">
    <property type="component" value="Unassembled WGS sequence"/>
</dbReference>
<gene>
    <name evidence="2" type="ORF">BGZ65_007039</name>
</gene>
<reference evidence="2" key="1">
    <citation type="journal article" date="2020" name="Fungal Divers.">
        <title>Resolving the Mortierellaceae phylogeny through synthesis of multi-gene phylogenetics and phylogenomics.</title>
        <authorList>
            <person name="Vandepol N."/>
            <person name="Liber J."/>
            <person name="Desiro A."/>
            <person name="Na H."/>
            <person name="Kennedy M."/>
            <person name="Barry K."/>
            <person name="Grigoriev I.V."/>
            <person name="Miller A.N."/>
            <person name="O'Donnell K."/>
            <person name="Stajich J.E."/>
            <person name="Bonito G."/>
        </authorList>
    </citation>
    <scope>NUCLEOTIDE SEQUENCE</scope>
    <source>
        <strain evidence="2">MES-2147</strain>
    </source>
</reference>
<sequence length="262" mass="27355">MRLSHKLIFKNTEEGVRYCGIVVPTIKTYDEDVDLDSEDGHPKSSGRGESSQRKNSAASINSSSGAGTDSESDSSGVVSEGESGLGVGKRRRSSLALSIVRPLKGTSGFNAEKGSDGDGTDGDDDSGNEARRPTPSGKGPMRKYESTSQGPPAIGSRSGVMTHYNDSRMNSGASSRATSPTIHPLKGENDFSELSTPVSVFPVHSIYDPLYISVTQGSNATSSASPTKLPQQPQHLQPTIISFGANAVQAGVPAPLDTIGSR</sequence>
<dbReference type="AlphaFoldDB" id="A0A9P6LWT9"/>
<comment type="caution">
    <text evidence="2">The sequence shown here is derived from an EMBL/GenBank/DDBJ whole genome shotgun (WGS) entry which is preliminary data.</text>
</comment>
<feature type="region of interest" description="Disordered" evidence="1">
    <location>
        <begin position="33"/>
        <end position="182"/>
    </location>
</feature>
<dbReference type="OrthoDB" id="1741717at2759"/>
<feature type="compositionally biased region" description="Acidic residues" evidence="1">
    <location>
        <begin position="118"/>
        <end position="127"/>
    </location>
</feature>
<dbReference type="EMBL" id="JAAAHW010007249">
    <property type="protein sequence ID" value="KAF9949818.1"/>
    <property type="molecule type" value="Genomic_DNA"/>
</dbReference>
<feature type="compositionally biased region" description="Low complexity" evidence="1">
    <location>
        <begin position="55"/>
        <end position="82"/>
    </location>
</feature>
<name>A0A9P6LWT9_9FUNG</name>
<evidence type="ECO:0000313" key="2">
    <source>
        <dbReference type="EMBL" id="KAF9949818.1"/>
    </source>
</evidence>
<organism evidence="2 3">
    <name type="scientific">Modicella reniformis</name>
    <dbReference type="NCBI Taxonomy" id="1440133"/>
    <lineage>
        <taxon>Eukaryota</taxon>
        <taxon>Fungi</taxon>
        <taxon>Fungi incertae sedis</taxon>
        <taxon>Mucoromycota</taxon>
        <taxon>Mortierellomycotina</taxon>
        <taxon>Mortierellomycetes</taxon>
        <taxon>Mortierellales</taxon>
        <taxon>Mortierellaceae</taxon>
        <taxon>Modicella</taxon>
    </lineage>
</organism>
<protein>
    <submittedName>
        <fullName evidence="2">Uncharacterized protein</fullName>
    </submittedName>
</protein>